<feature type="region of interest" description="Disordered" evidence="1">
    <location>
        <begin position="1"/>
        <end position="26"/>
    </location>
</feature>
<evidence type="ECO:0000313" key="3">
    <source>
        <dbReference type="Proteomes" id="UP001279734"/>
    </source>
</evidence>
<feature type="region of interest" description="Disordered" evidence="1">
    <location>
        <begin position="66"/>
        <end position="89"/>
    </location>
</feature>
<proteinExistence type="predicted"/>
<dbReference type="AlphaFoldDB" id="A0AAD3T7X3"/>
<accession>A0AAD3T7X3</accession>
<evidence type="ECO:0000256" key="1">
    <source>
        <dbReference type="SAM" id="MobiDB-lite"/>
    </source>
</evidence>
<evidence type="ECO:0000313" key="2">
    <source>
        <dbReference type="EMBL" id="GMH25023.1"/>
    </source>
</evidence>
<gene>
    <name evidence="2" type="ORF">Nepgr_026866</name>
</gene>
<comment type="caution">
    <text evidence="2">The sequence shown here is derived from an EMBL/GenBank/DDBJ whole genome shotgun (WGS) entry which is preliminary data.</text>
</comment>
<dbReference type="Proteomes" id="UP001279734">
    <property type="component" value="Unassembled WGS sequence"/>
</dbReference>
<keyword evidence="3" id="KW-1185">Reference proteome</keyword>
<dbReference type="EMBL" id="BSYO01000028">
    <property type="protein sequence ID" value="GMH25023.1"/>
    <property type="molecule type" value="Genomic_DNA"/>
</dbReference>
<protein>
    <submittedName>
        <fullName evidence="2">Uncharacterized protein</fullName>
    </submittedName>
</protein>
<organism evidence="2 3">
    <name type="scientific">Nepenthes gracilis</name>
    <name type="common">Slender pitcher plant</name>
    <dbReference type="NCBI Taxonomy" id="150966"/>
    <lineage>
        <taxon>Eukaryota</taxon>
        <taxon>Viridiplantae</taxon>
        <taxon>Streptophyta</taxon>
        <taxon>Embryophyta</taxon>
        <taxon>Tracheophyta</taxon>
        <taxon>Spermatophyta</taxon>
        <taxon>Magnoliopsida</taxon>
        <taxon>eudicotyledons</taxon>
        <taxon>Gunneridae</taxon>
        <taxon>Pentapetalae</taxon>
        <taxon>Caryophyllales</taxon>
        <taxon>Nepenthaceae</taxon>
        <taxon>Nepenthes</taxon>
    </lineage>
</organism>
<reference evidence="2" key="1">
    <citation type="submission" date="2023-05" db="EMBL/GenBank/DDBJ databases">
        <title>Nepenthes gracilis genome sequencing.</title>
        <authorList>
            <person name="Fukushima K."/>
        </authorList>
    </citation>
    <scope>NUCLEOTIDE SEQUENCE</scope>
    <source>
        <strain evidence="2">SING2019-196</strain>
    </source>
</reference>
<name>A0AAD3T7X3_NEPGR</name>
<sequence>MPPTPAAGELEVVDEGDKAKADAEVGESVGTTLEAATEAICTEPTAGFADLLEIVDMPLMGSSKTRVEEPAVVASPPKELGTGNWSSNA</sequence>